<protein>
    <recommendedName>
        <fullName evidence="2">General stress protein 17M-like domain-containing protein</fullName>
    </recommendedName>
</protein>
<dbReference type="Pfam" id="PF11181">
    <property type="entry name" value="YflT"/>
    <property type="match status" value="1"/>
</dbReference>
<dbReference type="Proteomes" id="UP000424462">
    <property type="component" value="Chromosome"/>
</dbReference>
<evidence type="ECO:0000313" key="3">
    <source>
        <dbReference type="EMBL" id="QGU07019.1"/>
    </source>
</evidence>
<evidence type="ECO:0000256" key="1">
    <source>
        <dbReference type="SAM" id="Phobius"/>
    </source>
</evidence>
<dbReference type="AlphaFoldDB" id="A0A6B8VV83"/>
<dbReference type="InterPro" id="IPR025889">
    <property type="entry name" value="GSP17M-like_dom"/>
</dbReference>
<evidence type="ECO:0000259" key="2">
    <source>
        <dbReference type="Pfam" id="PF11181"/>
    </source>
</evidence>
<dbReference type="EMBL" id="CP046455">
    <property type="protein sequence ID" value="QGU07019.1"/>
    <property type="molecule type" value="Genomic_DNA"/>
</dbReference>
<accession>A0A6B8VV83</accession>
<keyword evidence="1" id="KW-0472">Membrane</keyword>
<sequence length="166" mass="17443">MANQQSMRLKPEGWPVGSFETYEQAQQAVDLLSDRNFPVGDLTIVGVNLMEVERVTGRLTWGRVLFNGAASGAWMGLFFGLLFGILGGGFLVPMVAGVVLGAVFGIVLAVVPYAASGGRRDFTSRTQIVAGRYDVLCAPANAPEARDAIAQSGIAGPVQRSTPQGG</sequence>
<dbReference type="RefSeq" id="WP_156230563.1">
    <property type="nucleotide sequence ID" value="NZ_CP046455.1"/>
</dbReference>
<evidence type="ECO:0000313" key="4">
    <source>
        <dbReference type="Proteomes" id="UP000424462"/>
    </source>
</evidence>
<organism evidence="3 4">
    <name type="scientific">Corynebacterium occultum</name>
    <dbReference type="NCBI Taxonomy" id="2675219"/>
    <lineage>
        <taxon>Bacteria</taxon>
        <taxon>Bacillati</taxon>
        <taxon>Actinomycetota</taxon>
        <taxon>Actinomycetes</taxon>
        <taxon>Mycobacteriales</taxon>
        <taxon>Corynebacteriaceae</taxon>
        <taxon>Corynebacterium</taxon>
    </lineage>
</organism>
<proteinExistence type="predicted"/>
<keyword evidence="1" id="KW-0812">Transmembrane</keyword>
<reference evidence="3 4" key="1">
    <citation type="submission" date="2019-11" db="EMBL/GenBank/DDBJ databases">
        <title>Complete genome sequence of Corynebacterium kalinowskii 1959, a novel Corynebacterium species isolated from soil of a small paddock in Vilsendorf, Germany.</title>
        <authorList>
            <person name="Schaffert L."/>
            <person name="Ruwe M."/>
            <person name="Milse J."/>
            <person name="Hanuschka K."/>
            <person name="Ortseifen V."/>
            <person name="Droste J."/>
            <person name="Brandt D."/>
            <person name="Schlueter L."/>
            <person name="Kutter Y."/>
            <person name="Vinke S."/>
            <person name="Viehoefer P."/>
            <person name="Jacob L."/>
            <person name="Luebke N.-C."/>
            <person name="Schulte-Berndt E."/>
            <person name="Hain C."/>
            <person name="Linder M."/>
            <person name="Schmidt P."/>
            <person name="Wollenschlaeger L."/>
            <person name="Luttermann T."/>
            <person name="Thieme E."/>
            <person name="Hassa J."/>
            <person name="Haak M."/>
            <person name="Wittchen M."/>
            <person name="Mentz A."/>
            <person name="Persicke M."/>
            <person name="Busche T."/>
            <person name="Ruckert C."/>
        </authorList>
    </citation>
    <scope>NUCLEOTIDE SEQUENCE [LARGE SCALE GENOMIC DNA]</scope>
    <source>
        <strain evidence="3 4">2039</strain>
    </source>
</reference>
<dbReference type="KEGG" id="cok:COCCU_05365"/>
<name>A0A6B8VV83_9CORY</name>
<feature type="transmembrane region" description="Helical" evidence="1">
    <location>
        <begin position="64"/>
        <end position="85"/>
    </location>
</feature>
<keyword evidence="4" id="KW-1185">Reference proteome</keyword>
<feature type="domain" description="General stress protein 17M-like" evidence="2">
    <location>
        <begin position="16"/>
        <end position="87"/>
    </location>
</feature>
<keyword evidence="1" id="KW-1133">Transmembrane helix</keyword>
<gene>
    <name evidence="3" type="ORF">COCCU_05365</name>
</gene>
<feature type="transmembrane region" description="Helical" evidence="1">
    <location>
        <begin position="91"/>
        <end position="115"/>
    </location>
</feature>